<dbReference type="Proteomes" id="UP000298652">
    <property type="component" value="Chromosome 1"/>
</dbReference>
<name>A0A4V6DD69_SETVI</name>
<sequence length="50" mass="5864">MGASGLVQLTFFLHSCQFTSTSCILLSFSLQIDSELWVEKIEYPWLMLYW</sequence>
<reference evidence="2" key="1">
    <citation type="submission" date="2019-03" db="EMBL/GenBank/DDBJ databases">
        <title>WGS assembly of Setaria viridis.</title>
        <authorList>
            <person name="Huang P."/>
            <person name="Jenkins J."/>
            <person name="Grimwood J."/>
            <person name="Barry K."/>
            <person name="Healey A."/>
            <person name="Mamidi S."/>
            <person name="Sreedasyam A."/>
            <person name="Shu S."/>
            <person name="Feldman M."/>
            <person name="Wu J."/>
            <person name="Yu Y."/>
            <person name="Chen C."/>
            <person name="Johnson J."/>
            <person name="Rokhsar D."/>
            <person name="Baxter I."/>
            <person name="Schmutz J."/>
            <person name="Brutnell T."/>
            <person name="Kellogg E."/>
        </authorList>
    </citation>
    <scope>NUCLEOTIDE SEQUENCE [LARGE SCALE GENOMIC DNA]</scope>
</reference>
<proteinExistence type="predicted"/>
<gene>
    <name evidence="2" type="ORF">SEVIR_1G257850v2</name>
</gene>
<keyword evidence="1" id="KW-0732">Signal</keyword>
<evidence type="ECO:0000256" key="1">
    <source>
        <dbReference type="SAM" id="SignalP"/>
    </source>
</evidence>
<evidence type="ECO:0000313" key="2">
    <source>
        <dbReference type="EMBL" id="TKW40626.1"/>
    </source>
</evidence>
<accession>A0A4V6DD69</accession>
<feature type="signal peptide" evidence="1">
    <location>
        <begin position="1"/>
        <end position="21"/>
    </location>
</feature>
<dbReference type="EMBL" id="CM016552">
    <property type="protein sequence ID" value="TKW40626.1"/>
    <property type="molecule type" value="Genomic_DNA"/>
</dbReference>
<evidence type="ECO:0000313" key="3">
    <source>
        <dbReference type="Proteomes" id="UP000298652"/>
    </source>
</evidence>
<organism evidence="2 3">
    <name type="scientific">Setaria viridis</name>
    <name type="common">Green bristlegrass</name>
    <name type="synonym">Setaria italica subsp. viridis</name>
    <dbReference type="NCBI Taxonomy" id="4556"/>
    <lineage>
        <taxon>Eukaryota</taxon>
        <taxon>Viridiplantae</taxon>
        <taxon>Streptophyta</taxon>
        <taxon>Embryophyta</taxon>
        <taxon>Tracheophyta</taxon>
        <taxon>Spermatophyta</taxon>
        <taxon>Magnoliopsida</taxon>
        <taxon>Liliopsida</taxon>
        <taxon>Poales</taxon>
        <taxon>Poaceae</taxon>
        <taxon>PACMAD clade</taxon>
        <taxon>Panicoideae</taxon>
        <taxon>Panicodae</taxon>
        <taxon>Paniceae</taxon>
        <taxon>Cenchrinae</taxon>
        <taxon>Setaria</taxon>
    </lineage>
</organism>
<protein>
    <submittedName>
        <fullName evidence="2">Uncharacterized protein</fullName>
    </submittedName>
</protein>
<feature type="chain" id="PRO_5020864317" evidence="1">
    <location>
        <begin position="22"/>
        <end position="50"/>
    </location>
</feature>
<keyword evidence="3" id="KW-1185">Reference proteome</keyword>
<dbReference type="Gramene" id="TKW40626">
    <property type="protein sequence ID" value="TKW40626"/>
    <property type="gene ID" value="SEVIR_1G257850v2"/>
</dbReference>
<dbReference type="AlphaFoldDB" id="A0A4V6DD69"/>